<keyword evidence="2" id="KW-0472">Membrane</keyword>
<keyword evidence="4" id="KW-1185">Reference proteome</keyword>
<evidence type="ECO:0000256" key="2">
    <source>
        <dbReference type="SAM" id="Phobius"/>
    </source>
</evidence>
<dbReference type="STRING" id="137246.A0A401REX1"/>
<dbReference type="EMBL" id="BEZZ01007872">
    <property type="protein sequence ID" value="GCC16690.1"/>
    <property type="molecule type" value="Genomic_DNA"/>
</dbReference>
<keyword evidence="2" id="KW-1133">Transmembrane helix</keyword>
<feature type="region of interest" description="Disordered" evidence="1">
    <location>
        <begin position="1"/>
        <end position="44"/>
    </location>
</feature>
<evidence type="ECO:0000313" key="4">
    <source>
        <dbReference type="Proteomes" id="UP000287033"/>
    </source>
</evidence>
<keyword evidence="2" id="KW-0812">Transmembrane</keyword>
<accession>A0A401REX1</accession>
<reference evidence="3 4" key="1">
    <citation type="journal article" date="2018" name="Nat. Ecol. Evol.">
        <title>Shark genomes provide insights into elasmobranch evolution and the origin of vertebrates.</title>
        <authorList>
            <person name="Hara Y"/>
            <person name="Yamaguchi K"/>
            <person name="Onimaru K"/>
            <person name="Kadota M"/>
            <person name="Koyanagi M"/>
            <person name="Keeley SD"/>
            <person name="Tatsumi K"/>
            <person name="Tanaka K"/>
            <person name="Motone F"/>
            <person name="Kageyama Y"/>
            <person name="Nozu R"/>
            <person name="Adachi N"/>
            <person name="Nishimura O"/>
            <person name="Nakagawa R"/>
            <person name="Tanegashima C"/>
            <person name="Kiyatake I"/>
            <person name="Matsumoto R"/>
            <person name="Murakumo K"/>
            <person name="Nishida K"/>
            <person name="Terakita A"/>
            <person name="Kuratani S"/>
            <person name="Sato K"/>
            <person name="Hyodo S Kuraku.S."/>
        </authorList>
    </citation>
    <scope>NUCLEOTIDE SEQUENCE [LARGE SCALE GENOMIC DNA]</scope>
</reference>
<feature type="compositionally biased region" description="Basic and acidic residues" evidence="1">
    <location>
        <begin position="29"/>
        <end position="40"/>
    </location>
</feature>
<feature type="region of interest" description="Disordered" evidence="1">
    <location>
        <begin position="90"/>
        <end position="121"/>
    </location>
</feature>
<organism evidence="3 4">
    <name type="scientific">Chiloscyllium punctatum</name>
    <name type="common">Brownbanded bambooshark</name>
    <name type="synonym">Hemiscyllium punctatum</name>
    <dbReference type="NCBI Taxonomy" id="137246"/>
    <lineage>
        <taxon>Eukaryota</taxon>
        <taxon>Metazoa</taxon>
        <taxon>Chordata</taxon>
        <taxon>Craniata</taxon>
        <taxon>Vertebrata</taxon>
        <taxon>Chondrichthyes</taxon>
        <taxon>Elasmobranchii</taxon>
        <taxon>Galeomorphii</taxon>
        <taxon>Galeoidea</taxon>
        <taxon>Orectolobiformes</taxon>
        <taxon>Hemiscylliidae</taxon>
        <taxon>Chiloscyllium</taxon>
    </lineage>
</organism>
<dbReference type="OrthoDB" id="2107370at2759"/>
<dbReference type="Proteomes" id="UP000287033">
    <property type="component" value="Unassembled WGS sequence"/>
</dbReference>
<gene>
    <name evidence="3" type="ORF">chiPu_0022444</name>
</gene>
<proteinExistence type="predicted"/>
<protein>
    <submittedName>
        <fullName evidence="3">Uncharacterized protein</fullName>
    </submittedName>
</protein>
<name>A0A401REX1_CHIPU</name>
<evidence type="ECO:0000256" key="1">
    <source>
        <dbReference type="SAM" id="MobiDB-lite"/>
    </source>
</evidence>
<sequence>MTVGACGDAPGCTDRTPARGGRPLGGVGKEAKRGKEEDGTGRSSGRYLFETYYCNSQQYPLFVTALLVVIGICSALVAIFFISAKVTALPGPDPYPKSQSRSRLSVPIPDPNPSCQRLSQS</sequence>
<comment type="caution">
    <text evidence="3">The sequence shown here is derived from an EMBL/GenBank/DDBJ whole genome shotgun (WGS) entry which is preliminary data.</text>
</comment>
<evidence type="ECO:0000313" key="3">
    <source>
        <dbReference type="EMBL" id="GCC16690.1"/>
    </source>
</evidence>
<dbReference type="AlphaFoldDB" id="A0A401REX1"/>
<feature type="transmembrane region" description="Helical" evidence="2">
    <location>
        <begin position="59"/>
        <end position="82"/>
    </location>
</feature>